<dbReference type="Pfam" id="PF02873">
    <property type="entry name" value="MurB_C"/>
    <property type="match status" value="1"/>
</dbReference>
<comment type="function">
    <text evidence="2 16">Cell wall formation.</text>
</comment>
<keyword evidence="9 16" id="KW-0521">NADP</keyword>
<evidence type="ECO:0000256" key="6">
    <source>
        <dbReference type="ARBA" id="ARBA00022618"/>
    </source>
</evidence>
<keyword evidence="12 16" id="KW-0560">Oxidoreductase</keyword>
<evidence type="ECO:0000256" key="2">
    <source>
        <dbReference type="ARBA" id="ARBA00003921"/>
    </source>
</evidence>
<organism evidence="18 19">
    <name type="scientific">Heliomicrobium gestii</name>
    <name type="common">Heliobacterium gestii</name>
    <dbReference type="NCBI Taxonomy" id="2699"/>
    <lineage>
        <taxon>Bacteria</taxon>
        <taxon>Bacillati</taxon>
        <taxon>Bacillota</taxon>
        <taxon>Clostridia</taxon>
        <taxon>Eubacteriales</taxon>
        <taxon>Heliobacteriaceae</taxon>
        <taxon>Heliomicrobium</taxon>
    </lineage>
</organism>
<dbReference type="EMBL" id="WXEX01000011">
    <property type="protein sequence ID" value="MZP43930.1"/>
    <property type="molecule type" value="Genomic_DNA"/>
</dbReference>
<keyword evidence="19" id="KW-1185">Reference proteome</keyword>
<evidence type="ECO:0000256" key="1">
    <source>
        <dbReference type="ARBA" id="ARBA00001974"/>
    </source>
</evidence>
<dbReference type="Gene3D" id="3.90.78.10">
    <property type="entry name" value="UDP-N-acetylenolpyruvoylglucosamine reductase, C-terminal domain"/>
    <property type="match status" value="1"/>
</dbReference>
<comment type="subcellular location">
    <subcellularLocation>
        <location evidence="3 16">Cytoplasm</location>
    </subcellularLocation>
</comment>
<dbReference type="PANTHER" id="PTHR21071:SF4">
    <property type="entry name" value="UDP-N-ACETYLENOLPYRUVOYLGLUCOSAMINE REDUCTASE"/>
    <property type="match status" value="1"/>
</dbReference>
<evidence type="ECO:0000256" key="9">
    <source>
        <dbReference type="ARBA" id="ARBA00022857"/>
    </source>
</evidence>
<evidence type="ECO:0000256" key="13">
    <source>
        <dbReference type="ARBA" id="ARBA00023306"/>
    </source>
</evidence>
<dbReference type="GO" id="GO:0008762">
    <property type="term" value="F:UDP-N-acetylmuramate dehydrogenase activity"/>
    <property type="evidence" value="ECO:0007669"/>
    <property type="project" value="UniProtKB-UniRule"/>
</dbReference>
<evidence type="ECO:0000256" key="10">
    <source>
        <dbReference type="ARBA" id="ARBA00022960"/>
    </source>
</evidence>
<protein>
    <recommendedName>
        <fullName evidence="16">UDP-N-acetylenolpyruvoylglucosamine reductase</fullName>
        <ecNumber evidence="16">1.3.1.98</ecNumber>
    </recommendedName>
    <alternativeName>
        <fullName evidence="16">UDP-N-acetylmuramate dehydrogenase</fullName>
    </alternativeName>
</protein>
<name>A0A845LG37_HELGE</name>
<dbReference type="UniPathway" id="UPA00219"/>
<keyword evidence="6 16" id="KW-0132">Cell division</keyword>
<comment type="pathway">
    <text evidence="4 16">Cell wall biogenesis; peptidoglycan biosynthesis.</text>
</comment>
<dbReference type="InterPro" id="IPR036318">
    <property type="entry name" value="FAD-bd_PCMH-like_sf"/>
</dbReference>
<keyword evidence="5 16" id="KW-0963">Cytoplasm</keyword>
<feature type="active site" evidence="16">
    <location>
        <position position="170"/>
    </location>
</feature>
<sequence length="314" mass="33746">MAFLTKDLRGQWMQNEPMSRHTTWRIGGPADLFVDPADESDLAGLVRRCREAGVPWLVVGIGSNLLVSDNGIRGVVIHLGRPFADKRVDDCRLTAGAGCTLPALARFAAQAALQGLEFASGIPASLGGAVAMNAGAHSGSMQDVVGWVDVMDEDGAIRRYEREEMDFSYRHSRLQGEKAIVIRAGMELCRGDRESILRLMEEKLARRKKTQPLDWPNAGSVFLNPPGDLSAGRLIETAGLKGFTIGGAQVSEKHANFIVNRGGATAADVLALIEAVRNRVKATCGIELRSEVRVIGDAGGQVDGWRTEDSNQGG</sequence>
<comment type="catalytic activity">
    <reaction evidence="15 16">
        <text>UDP-N-acetyl-alpha-D-muramate + NADP(+) = UDP-N-acetyl-3-O-(1-carboxyvinyl)-alpha-D-glucosamine + NADPH + H(+)</text>
        <dbReference type="Rhea" id="RHEA:12248"/>
        <dbReference type="ChEBI" id="CHEBI:15378"/>
        <dbReference type="ChEBI" id="CHEBI:57783"/>
        <dbReference type="ChEBI" id="CHEBI:58349"/>
        <dbReference type="ChEBI" id="CHEBI:68483"/>
        <dbReference type="ChEBI" id="CHEBI:70757"/>
        <dbReference type="EC" id="1.3.1.98"/>
    </reaction>
</comment>
<evidence type="ECO:0000256" key="5">
    <source>
        <dbReference type="ARBA" id="ARBA00022490"/>
    </source>
</evidence>
<keyword evidence="7 16" id="KW-0285">Flavoprotein</keyword>
<comment type="cofactor">
    <cofactor evidence="1 16">
        <name>FAD</name>
        <dbReference type="ChEBI" id="CHEBI:57692"/>
    </cofactor>
</comment>
<reference evidence="18 19" key="1">
    <citation type="submission" date="2020-01" db="EMBL/GenBank/DDBJ databases">
        <title>Whole genome sequence of Heliobacterium gestii DSM 11169.</title>
        <authorList>
            <person name="Kyndt J.A."/>
            <person name="Meyer T.E."/>
        </authorList>
    </citation>
    <scope>NUCLEOTIDE SEQUENCE [LARGE SCALE GENOMIC DNA]</scope>
    <source>
        <strain evidence="18 19">DSM 11169</strain>
    </source>
</reference>
<evidence type="ECO:0000256" key="14">
    <source>
        <dbReference type="ARBA" id="ARBA00023316"/>
    </source>
</evidence>
<evidence type="ECO:0000256" key="16">
    <source>
        <dbReference type="HAMAP-Rule" id="MF_00037"/>
    </source>
</evidence>
<feature type="active site" description="Proton donor" evidence="16">
    <location>
        <position position="220"/>
    </location>
</feature>
<evidence type="ECO:0000256" key="8">
    <source>
        <dbReference type="ARBA" id="ARBA00022827"/>
    </source>
</evidence>
<keyword evidence="10 16" id="KW-0133">Cell shape</keyword>
<dbReference type="SUPFAM" id="SSF56176">
    <property type="entry name" value="FAD-binding/transporter-associated domain-like"/>
    <property type="match status" value="1"/>
</dbReference>
<dbReference type="NCBIfam" id="NF010480">
    <property type="entry name" value="PRK13905.1"/>
    <property type="match status" value="1"/>
</dbReference>
<keyword evidence="8 16" id="KW-0274">FAD</keyword>
<evidence type="ECO:0000259" key="17">
    <source>
        <dbReference type="PROSITE" id="PS51387"/>
    </source>
</evidence>
<accession>A0A845LG37</accession>
<dbReference type="InterPro" id="IPR016167">
    <property type="entry name" value="FAD-bd_PCMH_sub1"/>
</dbReference>
<dbReference type="GO" id="GO:0008360">
    <property type="term" value="P:regulation of cell shape"/>
    <property type="evidence" value="ECO:0007669"/>
    <property type="project" value="UniProtKB-KW"/>
</dbReference>
<dbReference type="InterPro" id="IPR016166">
    <property type="entry name" value="FAD-bd_PCMH"/>
</dbReference>
<dbReference type="InterPro" id="IPR003170">
    <property type="entry name" value="MurB"/>
</dbReference>
<dbReference type="NCBIfam" id="TIGR00179">
    <property type="entry name" value="murB"/>
    <property type="match status" value="1"/>
</dbReference>
<dbReference type="GO" id="GO:0009252">
    <property type="term" value="P:peptidoglycan biosynthetic process"/>
    <property type="evidence" value="ECO:0007669"/>
    <property type="project" value="UniProtKB-UniRule"/>
</dbReference>
<dbReference type="InterPro" id="IPR016169">
    <property type="entry name" value="FAD-bd_PCMH_sub2"/>
</dbReference>
<evidence type="ECO:0000256" key="12">
    <source>
        <dbReference type="ARBA" id="ARBA00023002"/>
    </source>
</evidence>
<dbReference type="OrthoDB" id="9804753at2"/>
<keyword evidence="14 16" id="KW-0961">Cell wall biogenesis/degradation</keyword>
<evidence type="ECO:0000256" key="11">
    <source>
        <dbReference type="ARBA" id="ARBA00022984"/>
    </source>
</evidence>
<proteinExistence type="inferred from homology"/>
<dbReference type="InterPro" id="IPR006094">
    <property type="entry name" value="Oxid_FAD_bind_N"/>
</dbReference>
<dbReference type="PANTHER" id="PTHR21071">
    <property type="entry name" value="UDP-N-ACETYLENOLPYRUVOYLGLUCOSAMINE REDUCTASE"/>
    <property type="match status" value="1"/>
</dbReference>
<dbReference type="GO" id="GO:0051301">
    <property type="term" value="P:cell division"/>
    <property type="evidence" value="ECO:0007669"/>
    <property type="project" value="UniProtKB-KW"/>
</dbReference>
<keyword evidence="11 16" id="KW-0573">Peptidoglycan synthesis</keyword>
<dbReference type="Proteomes" id="UP000471031">
    <property type="component" value="Unassembled WGS sequence"/>
</dbReference>
<dbReference type="AlphaFoldDB" id="A0A845LG37"/>
<evidence type="ECO:0000313" key="19">
    <source>
        <dbReference type="Proteomes" id="UP000471031"/>
    </source>
</evidence>
<keyword evidence="13 16" id="KW-0131">Cell cycle</keyword>
<dbReference type="Pfam" id="PF01565">
    <property type="entry name" value="FAD_binding_4"/>
    <property type="match status" value="1"/>
</dbReference>
<evidence type="ECO:0000256" key="3">
    <source>
        <dbReference type="ARBA" id="ARBA00004496"/>
    </source>
</evidence>
<dbReference type="SUPFAM" id="SSF56194">
    <property type="entry name" value="Uridine diphospho-N-Acetylenolpyruvylglucosamine reductase, MurB, C-terminal domain"/>
    <property type="match status" value="1"/>
</dbReference>
<dbReference type="PROSITE" id="PS51387">
    <property type="entry name" value="FAD_PCMH"/>
    <property type="match status" value="1"/>
</dbReference>
<evidence type="ECO:0000256" key="7">
    <source>
        <dbReference type="ARBA" id="ARBA00022630"/>
    </source>
</evidence>
<dbReference type="Gene3D" id="3.30.43.10">
    <property type="entry name" value="Uridine Diphospho-n-acetylenolpyruvylglucosamine Reductase, domain 2"/>
    <property type="match status" value="1"/>
</dbReference>
<dbReference type="EC" id="1.3.1.98" evidence="16"/>
<evidence type="ECO:0000256" key="15">
    <source>
        <dbReference type="ARBA" id="ARBA00048914"/>
    </source>
</evidence>
<dbReference type="GO" id="GO:0071555">
    <property type="term" value="P:cell wall organization"/>
    <property type="evidence" value="ECO:0007669"/>
    <property type="project" value="UniProtKB-KW"/>
</dbReference>
<dbReference type="InterPro" id="IPR036635">
    <property type="entry name" value="MurB_C_sf"/>
</dbReference>
<dbReference type="HAMAP" id="MF_00037">
    <property type="entry name" value="MurB"/>
    <property type="match status" value="1"/>
</dbReference>
<evidence type="ECO:0000313" key="18">
    <source>
        <dbReference type="EMBL" id="MZP43930.1"/>
    </source>
</evidence>
<feature type="active site" evidence="16">
    <location>
        <position position="291"/>
    </location>
</feature>
<dbReference type="GO" id="GO:0071949">
    <property type="term" value="F:FAD binding"/>
    <property type="evidence" value="ECO:0007669"/>
    <property type="project" value="InterPro"/>
</dbReference>
<dbReference type="Gene3D" id="3.30.465.10">
    <property type="match status" value="1"/>
</dbReference>
<dbReference type="InterPro" id="IPR011601">
    <property type="entry name" value="MurB_C"/>
</dbReference>
<feature type="domain" description="FAD-binding PCMH-type" evidence="17">
    <location>
        <begin position="25"/>
        <end position="191"/>
    </location>
</feature>
<dbReference type="GO" id="GO:0005829">
    <property type="term" value="C:cytosol"/>
    <property type="evidence" value="ECO:0007669"/>
    <property type="project" value="TreeGrafter"/>
</dbReference>
<gene>
    <name evidence="16 18" type="primary">murB</name>
    <name evidence="18" type="ORF">GTO89_12905</name>
</gene>
<comment type="caution">
    <text evidence="18">The sequence shown here is derived from an EMBL/GenBank/DDBJ whole genome shotgun (WGS) entry which is preliminary data.</text>
</comment>
<evidence type="ECO:0000256" key="4">
    <source>
        <dbReference type="ARBA" id="ARBA00004752"/>
    </source>
</evidence>
<comment type="similarity">
    <text evidence="16">Belongs to the MurB family.</text>
</comment>